<sequence length="274" mass="28197">MVSSTVTDRCPPATEASQESVTRVRVRRGAGGRAWVDTRSGLLVPRIVPGDPPSGDTTCSAHVVLVAAGALLLAGDDLALEVEVEAGVRLRLTEVAATVAYDGRGERASWRARLRVAAGAELVWDGAPFVVSDGADVDRALHADVAAGGRLTLRDTLVLGRYGERGGALRSRTRLSYGGAPVLAEDLDLAERPAEPDDLGPSAGARANPGDLPGILRGVRVIDQRVTLGPAVDPVAPPSAAATGALSTPLLVPGGQGHLTRWLGAQAHESGLNC</sequence>
<dbReference type="OrthoDB" id="8677206at2"/>
<evidence type="ECO:0000256" key="1">
    <source>
        <dbReference type="ARBA" id="ARBA00023186"/>
    </source>
</evidence>
<feature type="region of interest" description="Disordered" evidence="2">
    <location>
        <begin position="1"/>
        <end position="22"/>
    </location>
</feature>
<dbReference type="Proteomes" id="UP000008366">
    <property type="component" value="Unassembled WGS sequence"/>
</dbReference>
<evidence type="ECO:0000313" key="3">
    <source>
        <dbReference type="EMBL" id="GAB94573.1"/>
    </source>
</evidence>
<proteinExistence type="predicted"/>
<accession>K6VEE1</accession>
<keyword evidence="1" id="KW-0143">Chaperone</keyword>
<reference evidence="3 4" key="1">
    <citation type="submission" date="2012-08" db="EMBL/GenBank/DDBJ databases">
        <title>Whole genome shotgun sequence of Kineosphaera limosa NBRC 100340.</title>
        <authorList>
            <person name="Yoshida I."/>
            <person name="Isaki S."/>
            <person name="Hosoyama A."/>
            <person name="Tsuchikane K."/>
            <person name="Katsumata H."/>
            <person name="Ando Y."/>
            <person name="Ohji S."/>
            <person name="Hamada M."/>
            <person name="Tamura T."/>
            <person name="Yamazoe A."/>
            <person name="Yamazaki S."/>
            <person name="Fujita N."/>
        </authorList>
    </citation>
    <scope>NUCLEOTIDE SEQUENCE [LARGE SCALE GENOMIC DNA]</scope>
    <source>
        <strain evidence="3 4">NBRC 100340</strain>
    </source>
</reference>
<dbReference type="RefSeq" id="WP_006591106.1">
    <property type="nucleotide sequence ID" value="NZ_BAHD01000007.1"/>
</dbReference>
<dbReference type="EMBL" id="BAHD01000007">
    <property type="protein sequence ID" value="GAB94573.1"/>
    <property type="molecule type" value="Genomic_DNA"/>
</dbReference>
<dbReference type="STRING" id="1184609.KILIM_007_00110"/>
<organism evidence="3 4">
    <name type="scientific">Kineosphaera limosa NBRC 100340</name>
    <dbReference type="NCBI Taxonomy" id="1184609"/>
    <lineage>
        <taxon>Bacteria</taxon>
        <taxon>Bacillati</taxon>
        <taxon>Actinomycetota</taxon>
        <taxon>Actinomycetes</taxon>
        <taxon>Micrococcales</taxon>
        <taxon>Dermatophilaceae</taxon>
        <taxon>Kineosphaera</taxon>
    </lineage>
</organism>
<gene>
    <name evidence="3" type="primary">ureD</name>
    <name evidence="3" type="ORF">KILIM_007_00110</name>
</gene>
<dbReference type="GO" id="GO:0016151">
    <property type="term" value="F:nickel cation binding"/>
    <property type="evidence" value="ECO:0007669"/>
    <property type="project" value="InterPro"/>
</dbReference>
<protein>
    <submittedName>
        <fullName evidence="3">Urease accessory protein UreD</fullName>
    </submittedName>
</protein>
<name>K6VEE1_9MICO</name>
<dbReference type="Pfam" id="PF01774">
    <property type="entry name" value="UreD"/>
    <property type="match status" value="1"/>
</dbReference>
<comment type="caution">
    <text evidence="3">The sequence shown here is derived from an EMBL/GenBank/DDBJ whole genome shotgun (WGS) entry which is preliminary data.</text>
</comment>
<evidence type="ECO:0000256" key="2">
    <source>
        <dbReference type="SAM" id="MobiDB-lite"/>
    </source>
</evidence>
<dbReference type="AlphaFoldDB" id="K6VEE1"/>
<dbReference type="InterPro" id="IPR002669">
    <property type="entry name" value="UreD"/>
</dbReference>
<dbReference type="eggNOG" id="COG0829">
    <property type="taxonomic scope" value="Bacteria"/>
</dbReference>
<evidence type="ECO:0000313" key="4">
    <source>
        <dbReference type="Proteomes" id="UP000008366"/>
    </source>
</evidence>
<keyword evidence="4" id="KW-1185">Reference proteome</keyword>